<evidence type="ECO:0000256" key="4">
    <source>
        <dbReference type="HAMAP-Rule" id="MF_00994"/>
    </source>
</evidence>
<proteinExistence type="inferred from homology"/>
<comment type="function">
    <text evidence="4">Modulates cellular lipopolysaccharide (LPS) levels by regulating LpxC, which is involved in lipid A biosynthesis. May act by modulating the proteolytic activity of FtsH towards LpxC. May also coordinate assembly of proteins involved in LPS synthesis at the plasma membrane.</text>
</comment>
<evidence type="ECO:0000256" key="1">
    <source>
        <dbReference type="ARBA" id="ARBA00022723"/>
    </source>
</evidence>
<feature type="binding site" evidence="4">
    <location>
        <position position="374"/>
    </location>
    <ligand>
        <name>Fe cation</name>
        <dbReference type="ChEBI" id="CHEBI:24875"/>
    </ligand>
</feature>
<dbReference type="EMBL" id="QFXC01000008">
    <property type="protein sequence ID" value="RDH83917.1"/>
    <property type="molecule type" value="Genomic_DNA"/>
</dbReference>
<keyword evidence="4 5" id="KW-0812">Transmembrane</keyword>
<keyword evidence="4" id="KW-0408">Iron</keyword>
<keyword evidence="2 4" id="KW-0677">Repeat</keyword>
<dbReference type="GO" id="GO:0009898">
    <property type="term" value="C:cytoplasmic side of plasma membrane"/>
    <property type="evidence" value="ECO:0007669"/>
    <property type="project" value="UniProtKB-UniRule"/>
</dbReference>
<keyword evidence="1 4" id="KW-0479">Metal-binding</keyword>
<keyword evidence="4" id="KW-1003">Cell membrane</keyword>
<keyword evidence="4 5" id="KW-0472">Membrane</keyword>
<dbReference type="Pfam" id="PF14559">
    <property type="entry name" value="TPR_19"/>
    <property type="match status" value="1"/>
</dbReference>
<dbReference type="Pfam" id="PF18073">
    <property type="entry name" value="Zn_ribbon_LapB"/>
    <property type="match status" value="1"/>
</dbReference>
<dbReference type="SMART" id="SM00028">
    <property type="entry name" value="TPR"/>
    <property type="match status" value="3"/>
</dbReference>
<feature type="domain" description="LapB rubredoxin metal binding" evidence="6">
    <location>
        <begin position="358"/>
        <end position="385"/>
    </location>
</feature>
<feature type="topological domain" description="Cytoplasmic" evidence="4">
    <location>
        <begin position="31"/>
        <end position="388"/>
    </location>
</feature>
<dbReference type="Gene3D" id="1.25.40.10">
    <property type="entry name" value="Tetratricopeptide repeat domain"/>
    <property type="match status" value="2"/>
</dbReference>
<keyword evidence="4" id="KW-0997">Cell inner membrane</keyword>
<evidence type="ECO:0000256" key="3">
    <source>
        <dbReference type="ARBA" id="ARBA00022803"/>
    </source>
</evidence>
<gene>
    <name evidence="4" type="primary">lapB</name>
    <name evidence="7" type="ORF">DIZ80_07210</name>
</gene>
<organism evidence="7 8">
    <name type="scientific">endosymbiont of Galathealinum brachiosum</name>
    <dbReference type="NCBI Taxonomy" id="2200906"/>
    <lineage>
        <taxon>Bacteria</taxon>
        <taxon>Pseudomonadati</taxon>
        <taxon>Pseudomonadota</taxon>
        <taxon>Gammaproteobacteria</taxon>
        <taxon>sulfur-oxidizing symbionts</taxon>
    </lineage>
</organism>
<dbReference type="GO" id="GO:0005506">
    <property type="term" value="F:iron ion binding"/>
    <property type="evidence" value="ECO:0007669"/>
    <property type="project" value="UniProtKB-UniRule"/>
</dbReference>
<comment type="similarity">
    <text evidence="4">Belongs to the LapB family.</text>
</comment>
<protein>
    <recommendedName>
        <fullName evidence="4">Lipopolysaccharide assembly protein B</fullName>
    </recommendedName>
</protein>
<dbReference type="InterPro" id="IPR030865">
    <property type="entry name" value="LapB"/>
</dbReference>
<dbReference type="PANTHER" id="PTHR45586">
    <property type="entry name" value="TPR REPEAT-CONTAINING PROTEIN PA4667"/>
    <property type="match status" value="1"/>
</dbReference>
<dbReference type="InterPro" id="IPR011990">
    <property type="entry name" value="TPR-like_helical_dom_sf"/>
</dbReference>
<dbReference type="InterPro" id="IPR051012">
    <property type="entry name" value="CellSynth/LPSAsmb/PSIAsmb"/>
</dbReference>
<feature type="binding site" evidence="4">
    <location>
        <position position="377"/>
    </location>
    <ligand>
        <name>Fe cation</name>
        <dbReference type="ChEBI" id="CHEBI:24875"/>
    </ligand>
</feature>
<keyword evidence="8" id="KW-1185">Reference proteome</keyword>
<keyword evidence="4 5" id="KW-1133">Transmembrane helix</keyword>
<reference evidence="7 8" key="1">
    <citation type="journal article" date="2018" name="ISME J.">
        <title>Endosymbiont genomes yield clues of tubeworm success.</title>
        <authorList>
            <person name="Li Y."/>
            <person name="Liles M.R."/>
            <person name="Halanych K.M."/>
        </authorList>
    </citation>
    <scope>NUCLEOTIDE SEQUENCE [LARGE SCALE GENOMIC DNA]</scope>
    <source>
        <strain evidence="7">A1464</strain>
    </source>
</reference>
<feature type="binding site" evidence="4">
    <location>
        <position position="363"/>
    </location>
    <ligand>
        <name>Fe cation</name>
        <dbReference type="ChEBI" id="CHEBI:24875"/>
    </ligand>
</feature>
<feature type="transmembrane region" description="Helical" evidence="5">
    <location>
        <begin position="13"/>
        <end position="30"/>
    </location>
</feature>
<evidence type="ECO:0000256" key="2">
    <source>
        <dbReference type="ARBA" id="ARBA00022737"/>
    </source>
</evidence>
<evidence type="ECO:0000313" key="7">
    <source>
        <dbReference type="EMBL" id="RDH83917.1"/>
    </source>
</evidence>
<keyword evidence="3 4" id="KW-0802">TPR repeat</keyword>
<accession>A0A370DHY2</accession>
<comment type="subcellular location">
    <subcellularLocation>
        <location evidence="4">Cell inner membrane</location>
        <topology evidence="4">Single-pass membrane protein</topology>
        <orientation evidence="4">Cytoplasmic side</orientation>
    </subcellularLocation>
</comment>
<name>A0A370DHY2_9GAMM</name>
<dbReference type="HAMAP" id="MF_00994">
    <property type="entry name" value="LPS_assembly_LapB"/>
    <property type="match status" value="1"/>
</dbReference>
<dbReference type="GO" id="GO:0008653">
    <property type="term" value="P:lipopolysaccharide metabolic process"/>
    <property type="evidence" value="ECO:0007669"/>
    <property type="project" value="InterPro"/>
</dbReference>
<evidence type="ECO:0000313" key="8">
    <source>
        <dbReference type="Proteomes" id="UP000254266"/>
    </source>
</evidence>
<dbReference type="SUPFAM" id="SSF81901">
    <property type="entry name" value="HCP-like"/>
    <property type="match status" value="1"/>
</dbReference>
<dbReference type="GO" id="GO:0046890">
    <property type="term" value="P:regulation of lipid biosynthetic process"/>
    <property type="evidence" value="ECO:0007669"/>
    <property type="project" value="UniProtKB-UniRule"/>
</dbReference>
<dbReference type="Proteomes" id="UP000254266">
    <property type="component" value="Unassembled WGS sequence"/>
</dbReference>
<dbReference type="AlphaFoldDB" id="A0A370DHY2"/>
<evidence type="ECO:0000259" key="6">
    <source>
        <dbReference type="Pfam" id="PF18073"/>
    </source>
</evidence>
<evidence type="ECO:0000256" key="5">
    <source>
        <dbReference type="SAM" id="Phobius"/>
    </source>
</evidence>
<dbReference type="PANTHER" id="PTHR45586:SF1">
    <property type="entry name" value="LIPOPOLYSACCHARIDE ASSEMBLY PROTEIN B"/>
    <property type="match status" value="1"/>
</dbReference>
<dbReference type="InterPro" id="IPR019734">
    <property type="entry name" value="TPR_rpt"/>
</dbReference>
<dbReference type="InterPro" id="IPR041166">
    <property type="entry name" value="Rubredoxin_2"/>
</dbReference>
<feature type="binding site" evidence="4">
    <location>
        <position position="360"/>
    </location>
    <ligand>
        <name>Fe cation</name>
        <dbReference type="ChEBI" id="CHEBI:24875"/>
    </ligand>
</feature>
<comment type="caution">
    <text evidence="7">The sequence shown here is derived from an EMBL/GenBank/DDBJ whole genome shotgun (WGS) entry which is preliminary data.</text>
</comment>
<dbReference type="NCBIfam" id="NF008757">
    <property type="entry name" value="PRK11788.1-5"/>
    <property type="match status" value="1"/>
</dbReference>
<sequence length="388" mass="44631">MIEHLQYIISQQWTIYLLPFLGFILGILLARRRIRKQRKQLRFSNDYFVGLNYLLNDEQDKALDIFVQLVETDWETIDTSLALGAIFRRNGEIDKAIKLHQNLLARPSLPQQYKGTVLLSLAKDYLQAGWLDRAEGLFNEVVGDAEFTQEAQRCLMSIYEQEHEWENAINIARRFQSRGDNKIAATTAQYYCELSQKVLKQNDLKEAEALATQALTIDKNCVRASVLLADLAITRGRYQKAIRFLRQVEMQNIQLFPLVVEKLILCYRNTSNLNKALSYLRMLDQKHPEISLVPDLTRLIEEIFGEEDALQYLSEAVLRKPSLSTLSSLLQLHGPDVDCQKNLVPAVVDAITDKHHDYQCKRCGYTANTHVWLCPSCHGWSSMAPKID</sequence>
<dbReference type="Pfam" id="PF13176">
    <property type="entry name" value="TPR_7"/>
    <property type="match status" value="1"/>
</dbReference>